<dbReference type="SMART" id="SM00355">
    <property type="entry name" value="ZnF_C2H2"/>
    <property type="match status" value="3"/>
</dbReference>
<dbReference type="FunFam" id="3.30.160.60:FF:000624">
    <property type="entry name" value="zinc finger protein 697"/>
    <property type="match status" value="1"/>
</dbReference>
<dbReference type="EMBL" id="VRMN01000017">
    <property type="protein sequence ID" value="KAA8490985.1"/>
    <property type="molecule type" value="Genomic_DNA"/>
</dbReference>
<keyword evidence="2" id="KW-0677">Repeat</keyword>
<evidence type="ECO:0000256" key="1">
    <source>
        <dbReference type="ARBA" id="ARBA00022723"/>
    </source>
</evidence>
<name>A0A5J4YIL2_PORPP</name>
<feature type="region of interest" description="Disordered" evidence="7">
    <location>
        <begin position="361"/>
        <end position="391"/>
    </location>
</feature>
<dbReference type="OrthoDB" id="5693at2759"/>
<feature type="domain" description="C2H2-type" evidence="8">
    <location>
        <begin position="425"/>
        <end position="453"/>
    </location>
</feature>
<keyword evidence="5" id="KW-0539">Nucleus</keyword>
<evidence type="ECO:0000256" key="4">
    <source>
        <dbReference type="ARBA" id="ARBA00022833"/>
    </source>
</evidence>
<dbReference type="Proteomes" id="UP000324585">
    <property type="component" value="Unassembled WGS sequence"/>
</dbReference>
<evidence type="ECO:0000313" key="9">
    <source>
        <dbReference type="EMBL" id="KAA8490985.1"/>
    </source>
</evidence>
<dbReference type="PANTHER" id="PTHR24388:SF104">
    <property type="entry name" value="AT-RICH BINDING PROTEIN-RELATED"/>
    <property type="match status" value="1"/>
</dbReference>
<proteinExistence type="predicted"/>
<dbReference type="PROSITE" id="PS50157">
    <property type="entry name" value="ZINC_FINGER_C2H2_2"/>
    <property type="match status" value="3"/>
</dbReference>
<comment type="caution">
    <text evidence="9">The sequence shown here is derived from an EMBL/GenBank/DDBJ whole genome shotgun (WGS) entry which is preliminary data.</text>
</comment>
<reference evidence="10" key="1">
    <citation type="journal article" date="2019" name="Nat. Commun.">
        <title>Expansion of phycobilisome linker gene families in mesophilic red algae.</title>
        <authorList>
            <person name="Lee J."/>
            <person name="Kim D."/>
            <person name="Bhattacharya D."/>
            <person name="Yoon H.S."/>
        </authorList>
    </citation>
    <scope>NUCLEOTIDE SEQUENCE [LARGE SCALE GENOMIC DNA]</scope>
    <source>
        <strain evidence="10">CCMP 1328</strain>
    </source>
</reference>
<evidence type="ECO:0000256" key="5">
    <source>
        <dbReference type="ARBA" id="ARBA00023242"/>
    </source>
</evidence>
<evidence type="ECO:0000256" key="6">
    <source>
        <dbReference type="PROSITE-ProRule" id="PRU00042"/>
    </source>
</evidence>
<protein>
    <submittedName>
        <fullName evidence="9">Zinc finger protein</fullName>
    </submittedName>
</protein>
<feature type="domain" description="C2H2-type" evidence="8">
    <location>
        <begin position="396"/>
        <end position="424"/>
    </location>
</feature>
<evidence type="ECO:0000259" key="8">
    <source>
        <dbReference type="PROSITE" id="PS50157"/>
    </source>
</evidence>
<evidence type="ECO:0000256" key="3">
    <source>
        <dbReference type="ARBA" id="ARBA00022771"/>
    </source>
</evidence>
<organism evidence="9 10">
    <name type="scientific">Porphyridium purpureum</name>
    <name type="common">Red alga</name>
    <name type="synonym">Porphyridium cruentum</name>
    <dbReference type="NCBI Taxonomy" id="35688"/>
    <lineage>
        <taxon>Eukaryota</taxon>
        <taxon>Rhodophyta</taxon>
        <taxon>Bangiophyceae</taxon>
        <taxon>Porphyridiales</taxon>
        <taxon>Porphyridiaceae</taxon>
        <taxon>Porphyridium</taxon>
    </lineage>
</organism>
<evidence type="ECO:0000256" key="7">
    <source>
        <dbReference type="SAM" id="MobiDB-lite"/>
    </source>
</evidence>
<dbReference type="InterPro" id="IPR036236">
    <property type="entry name" value="Znf_C2H2_sf"/>
</dbReference>
<sequence length="483" mass="54260">MRHDVNWTLRSVCGMRRWWKGRGAGSMSAEAIVRILLEEESVNGWCVQWTQQKLAGVRDGSVGSSLRSVATAGDADAARSAADDWVDRRLAYGELSPHEMRCLATLPTQRDLDAALIVDSDVSRINDARTLMAFVPVFEAGRFCFGITFQNTTIVRLPPGVVKLPGQRFVGFRTRYGHALINVAMCSDGSVLFNTLRIWENHKLKFESFHTPRIEKNATILAYASIERPGSCQPDCTAGKSHCLCWRQPWHCRADRELAAPLGWADLSSQLAHGIPAKSLGTYSVILQMYAGNGHLAHQQAFPARYQSSYGAEYRDMDKLRFLFFDRLTTTSSVYHSRMPESFELGSHCLDDGAAEENRNAVGADASTGTPRRAPRKGSCASHQDELSSSPCPRTFRCETCGKEFRRMSELRRHAKTIHEGVRKHSCSQCDLSFSQLSHLNSHIRTIHERRRDFVCELCTATFAMISNFRRHMRTVHSVGKEQ</sequence>
<dbReference type="AlphaFoldDB" id="A0A5J4YIL2"/>
<keyword evidence="3 6" id="KW-0863">Zinc-finger</keyword>
<accession>A0A5J4YIL2</accession>
<keyword evidence="4" id="KW-0862">Zinc</keyword>
<evidence type="ECO:0000256" key="2">
    <source>
        <dbReference type="ARBA" id="ARBA00022737"/>
    </source>
</evidence>
<dbReference type="Pfam" id="PF00096">
    <property type="entry name" value="zf-C2H2"/>
    <property type="match status" value="3"/>
</dbReference>
<dbReference type="InterPro" id="IPR013087">
    <property type="entry name" value="Znf_C2H2_type"/>
</dbReference>
<dbReference type="GO" id="GO:0000978">
    <property type="term" value="F:RNA polymerase II cis-regulatory region sequence-specific DNA binding"/>
    <property type="evidence" value="ECO:0007669"/>
    <property type="project" value="TreeGrafter"/>
</dbReference>
<dbReference type="Gene3D" id="3.30.160.60">
    <property type="entry name" value="Classic Zinc Finger"/>
    <property type="match status" value="3"/>
</dbReference>
<dbReference type="PANTHER" id="PTHR24388">
    <property type="entry name" value="ZINC FINGER PROTEIN"/>
    <property type="match status" value="1"/>
</dbReference>
<feature type="domain" description="C2H2-type" evidence="8">
    <location>
        <begin position="454"/>
        <end position="482"/>
    </location>
</feature>
<dbReference type="PROSITE" id="PS00028">
    <property type="entry name" value="ZINC_FINGER_C2H2_1"/>
    <property type="match status" value="3"/>
</dbReference>
<dbReference type="GO" id="GO:0000981">
    <property type="term" value="F:DNA-binding transcription factor activity, RNA polymerase II-specific"/>
    <property type="evidence" value="ECO:0007669"/>
    <property type="project" value="TreeGrafter"/>
</dbReference>
<dbReference type="InterPro" id="IPR050527">
    <property type="entry name" value="Snail/Krueppel_Znf"/>
</dbReference>
<evidence type="ECO:0000313" key="10">
    <source>
        <dbReference type="Proteomes" id="UP000324585"/>
    </source>
</evidence>
<dbReference type="SUPFAM" id="SSF57667">
    <property type="entry name" value="beta-beta-alpha zinc fingers"/>
    <property type="match status" value="2"/>
</dbReference>
<dbReference type="GO" id="GO:0008270">
    <property type="term" value="F:zinc ion binding"/>
    <property type="evidence" value="ECO:0007669"/>
    <property type="project" value="UniProtKB-KW"/>
</dbReference>
<keyword evidence="1" id="KW-0479">Metal-binding</keyword>
<gene>
    <name evidence="9" type="ORF">FVE85_9877</name>
</gene>
<keyword evidence="10" id="KW-1185">Reference proteome</keyword>